<reference evidence="1 2" key="1">
    <citation type="journal article" date="2011" name="Genome Res.">
        <title>Phylogeny-wide analysis of social amoeba genomes highlights ancient origins for complex intercellular communication.</title>
        <authorList>
            <person name="Heidel A.J."/>
            <person name="Lawal H.M."/>
            <person name="Felder M."/>
            <person name="Schilde C."/>
            <person name="Helps N.R."/>
            <person name="Tunggal B."/>
            <person name="Rivero F."/>
            <person name="John U."/>
            <person name="Schleicher M."/>
            <person name="Eichinger L."/>
            <person name="Platzer M."/>
            <person name="Noegel A.A."/>
            <person name="Schaap P."/>
            <person name="Gloeckner G."/>
        </authorList>
    </citation>
    <scope>NUCLEOTIDE SEQUENCE [LARGE SCALE GENOMIC DNA]</scope>
    <source>
        <strain evidence="2">ATCC 26659 / Pp 5 / PN500</strain>
    </source>
</reference>
<dbReference type="EMBL" id="ADBJ01000062">
    <property type="protein sequence ID" value="EFA74618.1"/>
    <property type="molecule type" value="Genomic_DNA"/>
</dbReference>
<comment type="caution">
    <text evidence="1">The sequence shown here is derived from an EMBL/GenBank/DDBJ whole genome shotgun (WGS) entry which is preliminary data.</text>
</comment>
<protein>
    <submittedName>
        <fullName evidence="1">Uncharacterized protein</fullName>
    </submittedName>
</protein>
<dbReference type="AlphaFoldDB" id="D3BVJ5"/>
<evidence type="ECO:0000313" key="1">
    <source>
        <dbReference type="EMBL" id="EFA74618.1"/>
    </source>
</evidence>
<evidence type="ECO:0000313" key="2">
    <source>
        <dbReference type="Proteomes" id="UP000001396"/>
    </source>
</evidence>
<organism evidence="1 2">
    <name type="scientific">Heterostelium pallidum (strain ATCC 26659 / Pp 5 / PN500)</name>
    <name type="common">Cellular slime mold</name>
    <name type="synonym">Polysphondylium pallidum</name>
    <dbReference type="NCBI Taxonomy" id="670386"/>
    <lineage>
        <taxon>Eukaryota</taxon>
        <taxon>Amoebozoa</taxon>
        <taxon>Evosea</taxon>
        <taxon>Eumycetozoa</taxon>
        <taxon>Dictyostelia</taxon>
        <taxon>Acytosteliales</taxon>
        <taxon>Acytosteliaceae</taxon>
        <taxon>Heterostelium</taxon>
    </lineage>
</organism>
<proteinExistence type="predicted"/>
<dbReference type="GeneID" id="31367054"/>
<accession>D3BVJ5</accession>
<name>D3BVJ5_HETP5</name>
<dbReference type="Proteomes" id="UP000001396">
    <property type="component" value="Unassembled WGS sequence"/>
</dbReference>
<sequence length="110" mass="12833">MKFSIKSKSIEHIGNIEGIDGDCRISASYDGQDHIYLVNGSQISNRIDRFNIKTIQFERYDKLPDEYGQQVQKSKNLKTSCKILFSSIFFKLRIDRFNIKIVVSMKVVFF</sequence>
<keyword evidence="2" id="KW-1185">Reference proteome</keyword>
<dbReference type="InParanoid" id="D3BVJ5"/>
<gene>
    <name evidence="1" type="ORF">PPL_11586</name>
</gene>
<dbReference type="RefSeq" id="XP_020426752.1">
    <property type="nucleotide sequence ID" value="XM_020582336.1"/>
</dbReference>